<keyword evidence="2" id="KW-1185">Reference proteome</keyword>
<evidence type="ECO:0000313" key="2">
    <source>
        <dbReference type="Proteomes" id="UP000611554"/>
    </source>
</evidence>
<evidence type="ECO:0000313" key="1">
    <source>
        <dbReference type="EMBL" id="GGQ11297.1"/>
    </source>
</evidence>
<organism evidence="1 2">
    <name type="scientific">Streptosporangium pseudovulgare</name>
    <dbReference type="NCBI Taxonomy" id="35765"/>
    <lineage>
        <taxon>Bacteria</taxon>
        <taxon>Bacillati</taxon>
        <taxon>Actinomycetota</taxon>
        <taxon>Actinomycetes</taxon>
        <taxon>Streptosporangiales</taxon>
        <taxon>Streptosporangiaceae</taxon>
        <taxon>Streptosporangium</taxon>
    </lineage>
</organism>
<dbReference type="Proteomes" id="UP000611554">
    <property type="component" value="Unassembled WGS sequence"/>
</dbReference>
<evidence type="ECO:0008006" key="3">
    <source>
        <dbReference type="Google" id="ProtNLM"/>
    </source>
</evidence>
<gene>
    <name evidence="1" type="ORF">GCM10010140_46810</name>
</gene>
<proteinExistence type="predicted"/>
<comment type="caution">
    <text evidence="1">The sequence shown here is derived from an EMBL/GenBank/DDBJ whole genome shotgun (WGS) entry which is preliminary data.</text>
</comment>
<dbReference type="EMBL" id="BMQJ01000012">
    <property type="protein sequence ID" value="GGQ11297.1"/>
    <property type="molecule type" value="Genomic_DNA"/>
</dbReference>
<dbReference type="RefSeq" id="WP_189248602.1">
    <property type="nucleotide sequence ID" value="NZ_BMQJ01000012.1"/>
</dbReference>
<sequence>MNGVKVSPERFTTMLEKHDINGHALARKIGSTSYQMWRLKSGSHLTSFRFLDRLVPVFGLSAVADIIADEEQGEAFTFWHIYTHEARRKAEREIRLNKRKASDK</sequence>
<name>A0ABQ2R308_9ACTN</name>
<reference evidence="2" key="1">
    <citation type="journal article" date="2019" name="Int. J. Syst. Evol. Microbiol.">
        <title>The Global Catalogue of Microorganisms (GCM) 10K type strain sequencing project: providing services to taxonomists for standard genome sequencing and annotation.</title>
        <authorList>
            <consortium name="The Broad Institute Genomics Platform"/>
            <consortium name="The Broad Institute Genome Sequencing Center for Infectious Disease"/>
            <person name="Wu L."/>
            <person name="Ma J."/>
        </authorList>
    </citation>
    <scope>NUCLEOTIDE SEQUENCE [LARGE SCALE GENOMIC DNA]</scope>
    <source>
        <strain evidence="2">JCM 3115</strain>
    </source>
</reference>
<accession>A0ABQ2R308</accession>
<protein>
    <recommendedName>
        <fullName evidence="3">XRE family transcriptional regulator</fullName>
    </recommendedName>
</protein>